<evidence type="ECO:0000256" key="1">
    <source>
        <dbReference type="ARBA" id="ARBA00009437"/>
    </source>
</evidence>
<dbReference type="PANTHER" id="PTHR30537">
    <property type="entry name" value="HTH-TYPE TRANSCRIPTIONAL REGULATOR"/>
    <property type="match status" value="1"/>
</dbReference>
<protein>
    <recommendedName>
        <fullName evidence="2">LysR substrate-binding domain-containing protein</fullName>
    </recommendedName>
</protein>
<proteinExistence type="inferred from homology"/>
<dbReference type="Proteomes" id="UP000651977">
    <property type="component" value="Unassembled WGS sequence"/>
</dbReference>
<name>A0ABQ1I560_9ALTE</name>
<dbReference type="SUPFAM" id="SSF53850">
    <property type="entry name" value="Periplasmic binding protein-like II"/>
    <property type="match status" value="1"/>
</dbReference>
<evidence type="ECO:0000313" key="3">
    <source>
        <dbReference type="EMBL" id="GGB17883.1"/>
    </source>
</evidence>
<dbReference type="PANTHER" id="PTHR30537:SF35">
    <property type="entry name" value="TRANSCRIPTIONAL REGULATORY PROTEIN"/>
    <property type="match status" value="1"/>
</dbReference>
<evidence type="ECO:0000259" key="2">
    <source>
        <dbReference type="Pfam" id="PF03466"/>
    </source>
</evidence>
<gene>
    <name evidence="3" type="ORF">GCM10007414_34120</name>
</gene>
<dbReference type="InterPro" id="IPR058163">
    <property type="entry name" value="LysR-type_TF_proteobact-type"/>
</dbReference>
<sequence>MLLSAALQGMGVALQPTYLVSEILQRGELVQLLPQWQAKTMNIYALYSSRKYQPPAVRALIDHLVAFFSSGQ</sequence>
<dbReference type="InterPro" id="IPR005119">
    <property type="entry name" value="LysR_subst-bd"/>
</dbReference>
<dbReference type="Gene3D" id="3.40.190.290">
    <property type="match status" value="1"/>
</dbReference>
<keyword evidence="4" id="KW-1185">Reference proteome</keyword>
<reference evidence="4" key="1">
    <citation type="journal article" date="2019" name="Int. J. Syst. Evol. Microbiol.">
        <title>The Global Catalogue of Microorganisms (GCM) 10K type strain sequencing project: providing services to taxonomists for standard genome sequencing and annotation.</title>
        <authorList>
            <consortium name="The Broad Institute Genomics Platform"/>
            <consortium name="The Broad Institute Genome Sequencing Center for Infectious Disease"/>
            <person name="Wu L."/>
            <person name="Ma J."/>
        </authorList>
    </citation>
    <scope>NUCLEOTIDE SEQUENCE [LARGE SCALE GENOMIC DNA]</scope>
    <source>
        <strain evidence="4">CGMCC 1.10131</strain>
    </source>
</reference>
<accession>A0ABQ1I560</accession>
<comment type="caution">
    <text evidence="3">The sequence shown here is derived from an EMBL/GenBank/DDBJ whole genome shotgun (WGS) entry which is preliminary data.</text>
</comment>
<feature type="domain" description="LysR substrate-binding" evidence="2">
    <location>
        <begin position="1"/>
        <end position="66"/>
    </location>
</feature>
<evidence type="ECO:0000313" key="4">
    <source>
        <dbReference type="Proteomes" id="UP000651977"/>
    </source>
</evidence>
<dbReference type="EMBL" id="BMDY01000025">
    <property type="protein sequence ID" value="GGB17883.1"/>
    <property type="molecule type" value="Genomic_DNA"/>
</dbReference>
<dbReference type="Pfam" id="PF03466">
    <property type="entry name" value="LysR_substrate"/>
    <property type="match status" value="1"/>
</dbReference>
<comment type="similarity">
    <text evidence="1">Belongs to the LysR transcriptional regulatory family.</text>
</comment>
<organism evidence="3 4">
    <name type="scientific">Agarivorans gilvus</name>
    <dbReference type="NCBI Taxonomy" id="680279"/>
    <lineage>
        <taxon>Bacteria</taxon>
        <taxon>Pseudomonadati</taxon>
        <taxon>Pseudomonadota</taxon>
        <taxon>Gammaproteobacteria</taxon>
        <taxon>Alteromonadales</taxon>
        <taxon>Alteromonadaceae</taxon>
        <taxon>Agarivorans</taxon>
    </lineage>
</organism>